<gene>
    <name evidence="6" type="ORF">HF577_04510</name>
</gene>
<organism evidence="6 7">
    <name type="scientific">Pseudonocardia xinjiangensis</name>
    <dbReference type="NCBI Taxonomy" id="75289"/>
    <lineage>
        <taxon>Bacteria</taxon>
        <taxon>Bacillati</taxon>
        <taxon>Actinomycetota</taxon>
        <taxon>Actinomycetes</taxon>
        <taxon>Pseudonocardiales</taxon>
        <taxon>Pseudonocardiaceae</taxon>
        <taxon>Pseudonocardia</taxon>
    </lineage>
</organism>
<keyword evidence="4" id="KW-0456">Lyase</keyword>
<proteinExistence type="predicted"/>
<dbReference type="NCBIfam" id="TIGR03494">
    <property type="entry name" value="salicyl_syn"/>
    <property type="match status" value="1"/>
</dbReference>
<evidence type="ECO:0000256" key="4">
    <source>
        <dbReference type="ARBA" id="ARBA00023239"/>
    </source>
</evidence>
<comment type="caution">
    <text evidence="6">The sequence shown here is derived from an EMBL/GenBank/DDBJ whole genome shotgun (WGS) entry which is preliminary data.</text>
</comment>
<dbReference type="PANTHER" id="PTHR11236">
    <property type="entry name" value="AMINOBENZOATE/ANTHRANILATE SYNTHASE"/>
    <property type="match status" value="1"/>
</dbReference>
<protein>
    <submittedName>
        <fullName evidence="6">Salicylate synthase</fullName>
    </submittedName>
</protein>
<keyword evidence="2" id="KW-0479">Metal-binding</keyword>
<dbReference type="PANTHER" id="PTHR11236:SF48">
    <property type="entry name" value="ISOCHORISMATE SYNTHASE MENF"/>
    <property type="match status" value="1"/>
</dbReference>
<dbReference type="Proteomes" id="UP001296706">
    <property type="component" value="Unassembled WGS sequence"/>
</dbReference>
<evidence type="ECO:0000313" key="6">
    <source>
        <dbReference type="EMBL" id="NMH76371.1"/>
    </source>
</evidence>
<dbReference type="InterPro" id="IPR005801">
    <property type="entry name" value="ADC_synthase"/>
</dbReference>
<dbReference type="SUPFAM" id="SSF56322">
    <property type="entry name" value="ADC synthase"/>
    <property type="match status" value="1"/>
</dbReference>
<accession>A0ABX1R9B2</accession>
<dbReference type="Gene3D" id="3.60.120.10">
    <property type="entry name" value="Anthranilate synthase"/>
    <property type="match status" value="1"/>
</dbReference>
<evidence type="ECO:0000313" key="7">
    <source>
        <dbReference type="Proteomes" id="UP001296706"/>
    </source>
</evidence>
<name>A0ABX1R9B2_9PSEU</name>
<keyword evidence="3" id="KW-0460">Magnesium</keyword>
<sequence length="437" mass="46371">MRLARSSRGPYVLYERPDEVSYGAGALVEVLLDRDGIHFRHGPTTTLVPAGDRPLDRVAELLAGTGIEGWRAYGWIAFELSYLLHGLPEAVGAGPLLHLVVPEQEVRLSAGATELRDVRPAGLTELAARLDDARLDDGAGPALPTARATVDDSAGGADYRRAVADAVADIRAERLQKVILSRVVPVAEELDLAATYEAGRRGNTPARSFLLRLGDLCAAGFSPETIVEVAADGTVSTQPLAGTRALSGDAAMDLKLRRELLTDPKEVFEHAVSVQGAHDEIAAMCRPGSVHVDGFMQVSERGSVQHLASRVTGRLREGRTCWDAFAGLFPAVTASGLPKPAACAAIRDHETEQRGLYSGAVVVADADGSLDAALVLRTVFQQGGRTWLRAGAGVVGQSTPEREFEETREKLRSVSRYLVPAARTVRAGADPAPAVAS</sequence>
<dbReference type="InterPro" id="IPR019996">
    <property type="entry name" value="Salicylate_synthase"/>
</dbReference>
<feature type="domain" description="Chorismate-utilising enzyme C-terminal" evidence="5">
    <location>
        <begin position="157"/>
        <end position="410"/>
    </location>
</feature>
<dbReference type="InterPro" id="IPR019999">
    <property type="entry name" value="Anth_synth_I-like"/>
</dbReference>
<evidence type="ECO:0000259" key="5">
    <source>
        <dbReference type="Pfam" id="PF00425"/>
    </source>
</evidence>
<evidence type="ECO:0000256" key="1">
    <source>
        <dbReference type="ARBA" id="ARBA00001946"/>
    </source>
</evidence>
<dbReference type="Pfam" id="PF00425">
    <property type="entry name" value="Chorismate_bind"/>
    <property type="match status" value="1"/>
</dbReference>
<evidence type="ECO:0000256" key="2">
    <source>
        <dbReference type="ARBA" id="ARBA00022723"/>
    </source>
</evidence>
<dbReference type="EMBL" id="JAAXKY010000008">
    <property type="protein sequence ID" value="NMH76371.1"/>
    <property type="molecule type" value="Genomic_DNA"/>
</dbReference>
<dbReference type="PRINTS" id="PR00095">
    <property type="entry name" value="ANTSNTHASEI"/>
</dbReference>
<dbReference type="InterPro" id="IPR015890">
    <property type="entry name" value="Chorismate_C"/>
</dbReference>
<comment type="cofactor">
    <cofactor evidence="1">
        <name>Mg(2+)</name>
        <dbReference type="ChEBI" id="CHEBI:18420"/>
    </cofactor>
</comment>
<reference evidence="6 7" key="1">
    <citation type="submission" date="2020-04" db="EMBL/GenBank/DDBJ databases">
        <authorList>
            <person name="Klaysubun C."/>
            <person name="Duangmal K."/>
            <person name="Lipun K."/>
        </authorList>
    </citation>
    <scope>NUCLEOTIDE SEQUENCE [LARGE SCALE GENOMIC DNA]</scope>
    <source>
        <strain evidence="6 7">JCM 11839</strain>
    </source>
</reference>
<keyword evidence="7" id="KW-1185">Reference proteome</keyword>
<evidence type="ECO:0000256" key="3">
    <source>
        <dbReference type="ARBA" id="ARBA00022842"/>
    </source>
</evidence>